<dbReference type="UniPathway" id="UPA00035">
    <property type="reaction ID" value="UER00044"/>
</dbReference>
<feature type="modified residue" description="N6-(pyridoxal phosphate)lysine" evidence="12">
    <location>
        <position position="87"/>
    </location>
</feature>
<dbReference type="InterPro" id="IPR036052">
    <property type="entry name" value="TrpB-like_PALP_sf"/>
</dbReference>
<keyword evidence="10 12" id="KW-0456">Lyase</keyword>
<accession>A0A1I4GL39</accession>
<keyword evidence="9 12" id="KW-0057">Aromatic amino acid biosynthesis</keyword>
<dbReference type="InterPro" id="IPR006653">
    <property type="entry name" value="Trp_synth_b_CS"/>
</dbReference>
<dbReference type="PANTHER" id="PTHR48077:SF3">
    <property type="entry name" value="TRYPTOPHAN SYNTHASE"/>
    <property type="match status" value="1"/>
</dbReference>
<dbReference type="AlphaFoldDB" id="A0A1I4GL39"/>
<dbReference type="FunFam" id="3.40.50.1100:FF:000001">
    <property type="entry name" value="Tryptophan synthase beta chain"/>
    <property type="match status" value="1"/>
</dbReference>
<gene>
    <name evidence="12" type="primary">trpB</name>
    <name evidence="14" type="ORF">SAMN04490355_100114</name>
</gene>
<dbReference type="EC" id="4.2.1.20" evidence="12"/>
<dbReference type="NCBIfam" id="TIGR00263">
    <property type="entry name" value="trpB"/>
    <property type="match status" value="1"/>
</dbReference>
<dbReference type="GO" id="GO:0004834">
    <property type="term" value="F:tryptophan synthase activity"/>
    <property type="evidence" value="ECO:0007669"/>
    <property type="project" value="UniProtKB-UniRule"/>
</dbReference>
<evidence type="ECO:0000259" key="13">
    <source>
        <dbReference type="Pfam" id="PF00291"/>
    </source>
</evidence>
<evidence type="ECO:0000256" key="4">
    <source>
        <dbReference type="ARBA" id="ARBA00009982"/>
    </source>
</evidence>
<dbReference type="InterPro" id="IPR023026">
    <property type="entry name" value="Trp_synth_beta/beta-like"/>
</dbReference>
<comment type="function">
    <text evidence="2 12">The beta subunit is responsible for the synthesis of L-tryptophan from indole and L-serine.</text>
</comment>
<reference evidence="15" key="1">
    <citation type="submission" date="2016-10" db="EMBL/GenBank/DDBJ databases">
        <authorList>
            <person name="Varghese N."/>
            <person name="Submissions S."/>
        </authorList>
    </citation>
    <scope>NUCLEOTIDE SEQUENCE [LARGE SCALE GENOMIC DNA]</scope>
    <source>
        <strain evidence="15">DSM 13327</strain>
    </source>
</reference>
<evidence type="ECO:0000256" key="6">
    <source>
        <dbReference type="ARBA" id="ARBA00022605"/>
    </source>
</evidence>
<sequence length="393" mass="43282">MPDKNGKFGDFGGRFVPETVMPALIELEEHYDALKSDASFQEELHFYLQEYAGRPTTLYFAKNLTAHYGRGKIYLKREDLLHTGAHKINNAIGQALLARRMGKKKIVAETGAGQHGVACATVAALFGLECCVYMGKEDIERQALNVFRMRLLGTEVIPVTSGTGTLKDATSEAIRYWVTNVEDTHYIIGSVVGPHPYPMIVRDFQKIIGEEVKEQILNYNIEKLKYIVACIGGGSNAMGMFYSFRNDKEIIKIGVEAAGKGITTNEHAASLTKGRPGVLHGAFSYLLQDDDGQIIEPYSISAGLDYPGVGPEHSFFKDSGIVEYKAVSDEEALQAFKRLARVEGIIPALESSHALAYLEEIMPKTQMDETVIICLSGRGDKDVDMAIKVMGEL</sequence>
<evidence type="ECO:0000256" key="9">
    <source>
        <dbReference type="ARBA" id="ARBA00023141"/>
    </source>
</evidence>
<comment type="pathway">
    <text evidence="3 12">Amino-acid biosynthesis; L-tryptophan biosynthesis; L-tryptophan from chorismate: step 5/5.</text>
</comment>
<dbReference type="PROSITE" id="PS00168">
    <property type="entry name" value="TRP_SYNTHASE_BETA"/>
    <property type="match status" value="1"/>
</dbReference>
<dbReference type="FunFam" id="3.40.50.1100:FF:000004">
    <property type="entry name" value="Tryptophan synthase beta chain"/>
    <property type="match status" value="1"/>
</dbReference>
<name>A0A1I4GL39_9FIRM</name>
<dbReference type="InterPro" id="IPR006654">
    <property type="entry name" value="Trp_synth_beta"/>
</dbReference>
<dbReference type="Pfam" id="PF00291">
    <property type="entry name" value="PALP"/>
    <property type="match status" value="1"/>
</dbReference>
<dbReference type="HAMAP" id="MF_00133">
    <property type="entry name" value="Trp_synth_beta"/>
    <property type="match status" value="1"/>
</dbReference>
<keyword evidence="15" id="KW-1185">Reference proteome</keyword>
<dbReference type="Proteomes" id="UP000199520">
    <property type="component" value="Unassembled WGS sequence"/>
</dbReference>
<dbReference type="InterPro" id="IPR001926">
    <property type="entry name" value="TrpB-like_PALP"/>
</dbReference>
<comment type="catalytic activity">
    <reaction evidence="11 12">
        <text>(1S,2R)-1-C-(indol-3-yl)glycerol 3-phosphate + L-serine = D-glyceraldehyde 3-phosphate + L-tryptophan + H2O</text>
        <dbReference type="Rhea" id="RHEA:10532"/>
        <dbReference type="ChEBI" id="CHEBI:15377"/>
        <dbReference type="ChEBI" id="CHEBI:33384"/>
        <dbReference type="ChEBI" id="CHEBI:57912"/>
        <dbReference type="ChEBI" id="CHEBI:58866"/>
        <dbReference type="ChEBI" id="CHEBI:59776"/>
        <dbReference type="EC" id="4.2.1.20"/>
    </reaction>
</comment>
<evidence type="ECO:0000256" key="1">
    <source>
        <dbReference type="ARBA" id="ARBA00001933"/>
    </source>
</evidence>
<evidence type="ECO:0000256" key="11">
    <source>
        <dbReference type="ARBA" id="ARBA00049047"/>
    </source>
</evidence>
<feature type="domain" description="Tryptophan synthase beta chain-like PALP" evidence="13">
    <location>
        <begin position="52"/>
        <end position="377"/>
    </location>
</feature>
<comment type="similarity">
    <text evidence="4 12">Belongs to the TrpB family.</text>
</comment>
<evidence type="ECO:0000256" key="12">
    <source>
        <dbReference type="HAMAP-Rule" id="MF_00133"/>
    </source>
</evidence>
<dbReference type="RefSeq" id="WP_090931726.1">
    <property type="nucleotide sequence ID" value="NZ_FOTS01000001.1"/>
</dbReference>
<dbReference type="CDD" id="cd06446">
    <property type="entry name" value="Trp-synth_B"/>
    <property type="match status" value="1"/>
</dbReference>
<proteinExistence type="inferred from homology"/>
<evidence type="ECO:0000256" key="5">
    <source>
        <dbReference type="ARBA" id="ARBA00011270"/>
    </source>
</evidence>
<evidence type="ECO:0000256" key="2">
    <source>
        <dbReference type="ARBA" id="ARBA00002786"/>
    </source>
</evidence>
<dbReference type="OrthoDB" id="9766131at2"/>
<dbReference type="SUPFAM" id="SSF53686">
    <property type="entry name" value="Tryptophan synthase beta subunit-like PLP-dependent enzymes"/>
    <property type="match status" value="1"/>
</dbReference>
<keyword evidence="8 12" id="KW-0663">Pyridoxal phosphate</keyword>
<evidence type="ECO:0000256" key="7">
    <source>
        <dbReference type="ARBA" id="ARBA00022822"/>
    </source>
</evidence>
<dbReference type="EMBL" id="FOTS01000001">
    <property type="protein sequence ID" value="SFL30784.1"/>
    <property type="molecule type" value="Genomic_DNA"/>
</dbReference>
<evidence type="ECO:0000256" key="3">
    <source>
        <dbReference type="ARBA" id="ARBA00004733"/>
    </source>
</evidence>
<dbReference type="PANTHER" id="PTHR48077">
    <property type="entry name" value="TRYPTOPHAN SYNTHASE-RELATED"/>
    <property type="match status" value="1"/>
</dbReference>
<evidence type="ECO:0000313" key="15">
    <source>
        <dbReference type="Proteomes" id="UP000199520"/>
    </source>
</evidence>
<dbReference type="STRING" id="1123291.SAMN04490355_100114"/>
<dbReference type="GO" id="GO:0005737">
    <property type="term" value="C:cytoplasm"/>
    <property type="evidence" value="ECO:0007669"/>
    <property type="project" value="TreeGrafter"/>
</dbReference>
<evidence type="ECO:0000256" key="10">
    <source>
        <dbReference type="ARBA" id="ARBA00023239"/>
    </source>
</evidence>
<evidence type="ECO:0000256" key="8">
    <source>
        <dbReference type="ARBA" id="ARBA00022898"/>
    </source>
</evidence>
<keyword evidence="7 12" id="KW-0822">Tryptophan biosynthesis</keyword>
<organism evidence="14 15">
    <name type="scientific">Pelosinus propionicus DSM 13327</name>
    <dbReference type="NCBI Taxonomy" id="1123291"/>
    <lineage>
        <taxon>Bacteria</taxon>
        <taxon>Bacillati</taxon>
        <taxon>Bacillota</taxon>
        <taxon>Negativicutes</taxon>
        <taxon>Selenomonadales</taxon>
        <taxon>Sporomusaceae</taxon>
        <taxon>Pelosinus</taxon>
    </lineage>
</organism>
<keyword evidence="6 12" id="KW-0028">Amino-acid biosynthesis</keyword>
<evidence type="ECO:0000313" key="14">
    <source>
        <dbReference type="EMBL" id="SFL30784.1"/>
    </source>
</evidence>
<comment type="cofactor">
    <cofactor evidence="1 12">
        <name>pyridoxal 5'-phosphate</name>
        <dbReference type="ChEBI" id="CHEBI:597326"/>
    </cofactor>
</comment>
<protein>
    <recommendedName>
        <fullName evidence="12">Tryptophan synthase beta chain</fullName>
        <ecNumber evidence="12">4.2.1.20</ecNumber>
    </recommendedName>
</protein>
<dbReference type="PIRSF" id="PIRSF001413">
    <property type="entry name" value="Trp_syn_beta"/>
    <property type="match status" value="1"/>
</dbReference>
<dbReference type="Gene3D" id="3.40.50.1100">
    <property type="match status" value="2"/>
</dbReference>
<comment type="subunit">
    <text evidence="5 12">Tetramer of two alpha and two beta chains.</text>
</comment>